<accession>A0A4Y2KXE9</accession>
<gene>
    <name evidence="1" type="ORF">AVEN_57172_1</name>
</gene>
<proteinExistence type="predicted"/>
<dbReference type="AlphaFoldDB" id="A0A4Y2KXE9"/>
<dbReference type="EMBL" id="BGPR01196877">
    <property type="protein sequence ID" value="GBN07104.1"/>
    <property type="molecule type" value="Genomic_DNA"/>
</dbReference>
<keyword evidence="2" id="KW-1185">Reference proteome</keyword>
<evidence type="ECO:0000313" key="2">
    <source>
        <dbReference type="Proteomes" id="UP000499080"/>
    </source>
</evidence>
<evidence type="ECO:0000313" key="1">
    <source>
        <dbReference type="EMBL" id="GBN07104.1"/>
    </source>
</evidence>
<protein>
    <submittedName>
        <fullName evidence="1">Uncharacterized protein</fullName>
    </submittedName>
</protein>
<comment type="caution">
    <text evidence="1">The sequence shown here is derived from an EMBL/GenBank/DDBJ whole genome shotgun (WGS) entry which is preliminary data.</text>
</comment>
<sequence length="88" mass="9656">MQKIKFSPIPSKPEYPATFSSGLSTGRFHVSGMSTYFKVPKYLPVESSRQKMKFIPKASTLEHPPISSSGLRTGRGDVSEIPACLKVP</sequence>
<organism evidence="1 2">
    <name type="scientific">Araneus ventricosus</name>
    <name type="common">Orbweaver spider</name>
    <name type="synonym">Epeira ventricosa</name>
    <dbReference type="NCBI Taxonomy" id="182803"/>
    <lineage>
        <taxon>Eukaryota</taxon>
        <taxon>Metazoa</taxon>
        <taxon>Ecdysozoa</taxon>
        <taxon>Arthropoda</taxon>
        <taxon>Chelicerata</taxon>
        <taxon>Arachnida</taxon>
        <taxon>Araneae</taxon>
        <taxon>Araneomorphae</taxon>
        <taxon>Entelegynae</taxon>
        <taxon>Araneoidea</taxon>
        <taxon>Araneidae</taxon>
        <taxon>Araneus</taxon>
    </lineage>
</organism>
<dbReference type="Proteomes" id="UP000499080">
    <property type="component" value="Unassembled WGS sequence"/>
</dbReference>
<reference evidence="1 2" key="1">
    <citation type="journal article" date="2019" name="Sci. Rep.">
        <title>Orb-weaving spider Araneus ventricosus genome elucidates the spidroin gene catalogue.</title>
        <authorList>
            <person name="Kono N."/>
            <person name="Nakamura H."/>
            <person name="Ohtoshi R."/>
            <person name="Moran D.A.P."/>
            <person name="Shinohara A."/>
            <person name="Yoshida Y."/>
            <person name="Fujiwara M."/>
            <person name="Mori M."/>
            <person name="Tomita M."/>
            <person name="Arakawa K."/>
        </authorList>
    </citation>
    <scope>NUCLEOTIDE SEQUENCE [LARGE SCALE GENOMIC DNA]</scope>
</reference>
<name>A0A4Y2KXE9_ARAVE</name>